<accession>A0A9J7J1V9</accession>
<reference evidence="3" key="1">
    <citation type="submission" date="2025-08" db="UniProtKB">
        <authorList>
            <consortium name="RefSeq"/>
        </authorList>
    </citation>
    <scope>IDENTIFICATION</scope>
    <source>
        <strain evidence="3">Ishihara</strain>
        <tissue evidence="3">Whole body</tissue>
    </source>
</reference>
<organism evidence="2 3">
    <name type="scientific">Spodoptera litura</name>
    <name type="common">Asian cotton leafworm</name>
    <dbReference type="NCBI Taxonomy" id="69820"/>
    <lineage>
        <taxon>Eukaryota</taxon>
        <taxon>Metazoa</taxon>
        <taxon>Ecdysozoa</taxon>
        <taxon>Arthropoda</taxon>
        <taxon>Hexapoda</taxon>
        <taxon>Insecta</taxon>
        <taxon>Pterygota</taxon>
        <taxon>Neoptera</taxon>
        <taxon>Endopterygota</taxon>
        <taxon>Lepidoptera</taxon>
        <taxon>Glossata</taxon>
        <taxon>Ditrysia</taxon>
        <taxon>Noctuoidea</taxon>
        <taxon>Noctuidae</taxon>
        <taxon>Amphipyrinae</taxon>
        <taxon>Spodoptera</taxon>
    </lineage>
</organism>
<dbReference type="RefSeq" id="XP_022833085.1">
    <property type="nucleotide sequence ID" value="XM_022977317.1"/>
</dbReference>
<evidence type="ECO:0000313" key="2">
    <source>
        <dbReference type="Proteomes" id="UP000301870"/>
    </source>
</evidence>
<dbReference type="GeneID" id="111361000"/>
<name>A0A9J7J1V9_SPOLT</name>
<evidence type="ECO:0000313" key="3">
    <source>
        <dbReference type="RefSeq" id="XP_022833085.1"/>
    </source>
</evidence>
<feature type="signal peptide" evidence="1">
    <location>
        <begin position="1"/>
        <end position="17"/>
    </location>
</feature>
<evidence type="ECO:0000256" key="1">
    <source>
        <dbReference type="SAM" id="SignalP"/>
    </source>
</evidence>
<sequence length="208" mass="23956">MKLYILVFLAVLSYISATTSKDEDKEQYVLATVLFYCNGIGDKIVAAGKIPKKVQIMIKYKLHQVYKNTHIKVAPIYRNYSDVPVMDDVYTEIRKKYTRGTVLFASIPEALSSRLVEYKSKLFKERGNVSGVEHFTKNHFENKKDVKDKAVESNVISTKDRNTKFVPFDLKSAVPLVTTYLPNTVYYTTQIKYRSNDKIIETLLSMLK</sequence>
<gene>
    <name evidence="3" type="primary">LOC111361000</name>
</gene>
<protein>
    <submittedName>
        <fullName evidence="3">Uncharacterized protein LOC111361000</fullName>
    </submittedName>
</protein>
<feature type="chain" id="PRO_5039949804" evidence="1">
    <location>
        <begin position="18"/>
        <end position="208"/>
    </location>
</feature>
<keyword evidence="1" id="KW-0732">Signal</keyword>
<dbReference type="AlphaFoldDB" id="A0A9J7J1V9"/>
<keyword evidence="2" id="KW-1185">Reference proteome</keyword>
<proteinExistence type="predicted"/>
<dbReference type="Proteomes" id="UP000301870">
    <property type="component" value="Chromosome Z"/>
</dbReference>
<dbReference type="KEGG" id="sliu:111361000"/>
<dbReference type="OrthoDB" id="7463589at2759"/>